<dbReference type="Proteomes" id="UP000000845">
    <property type="component" value="Chromosome"/>
</dbReference>
<dbReference type="RefSeq" id="WP_012860179.1">
    <property type="nucleotide sequence ID" value="NC_013517.1"/>
</dbReference>
<proteinExistence type="inferred from homology"/>
<dbReference type="NCBIfam" id="TIGR02727">
    <property type="entry name" value="MTHFS_bact"/>
    <property type="match status" value="1"/>
</dbReference>
<dbReference type="SUPFAM" id="SSF100950">
    <property type="entry name" value="NagB/RpiA/CoA transferase-like"/>
    <property type="match status" value="1"/>
</dbReference>
<dbReference type="eggNOG" id="COG0212">
    <property type="taxonomic scope" value="Bacteria"/>
</dbReference>
<dbReference type="GO" id="GO:0009396">
    <property type="term" value="P:folic acid-containing compound biosynthetic process"/>
    <property type="evidence" value="ECO:0007669"/>
    <property type="project" value="TreeGrafter"/>
</dbReference>
<evidence type="ECO:0000256" key="3">
    <source>
        <dbReference type="ARBA" id="ARBA00022840"/>
    </source>
</evidence>
<feature type="binding site" evidence="4">
    <location>
        <begin position="127"/>
        <end position="135"/>
    </location>
    <ligand>
        <name>ATP</name>
        <dbReference type="ChEBI" id="CHEBI:30616"/>
    </ligand>
</feature>
<feature type="binding site" evidence="4">
    <location>
        <begin position="3"/>
        <end position="7"/>
    </location>
    <ligand>
        <name>ATP</name>
        <dbReference type="ChEBI" id="CHEBI:30616"/>
    </ligand>
</feature>
<dbReference type="PANTHER" id="PTHR23407">
    <property type="entry name" value="ATPASE INHIBITOR/5-FORMYLTETRAHYDROFOLATE CYCLO-LIGASE"/>
    <property type="match status" value="1"/>
</dbReference>
<protein>
    <recommendedName>
        <fullName evidence="5">5-formyltetrahydrofolate cyclo-ligase</fullName>
        <ecNumber evidence="5">6.3.3.2</ecNumber>
    </recommendedName>
</protein>
<feature type="binding site" evidence="4">
    <location>
        <position position="49"/>
    </location>
    <ligand>
        <name>substrate</name>
    </ligand>
</feature>
<evidence type="ECO:0000313" key="7">
    <source>
        <dbReference type="Proteomes" id="UP000000845"/>
    </source>
</evidence>
<keyword evidence="7" id="KW-1185">Reference proteome</keyword>
<comment type="similarity">
    <text evidence="1 5">Belongs to the 5-formyltetrahydrofolate cyclo-ligase family.</text>
</comment>
<dbReference type="PIRSF" id="PIRSF006806">
    <property type="entry name" value="FTHF_cligase"/>
    <property type="match status" value="1"/>
</dbReference>
<dbReference type="PANTHER" id="PTHR23407:SF1">
    <property type="entry name" value="5-FORMYLTETRAHYDROFOLATE CYCLO-LIGASE"/>
    <property type="match status" value="1"/>
</dbReference>
<dbReference type="EMBL" id="CP001739">
    <property type="protein sequence ID" value="ACZ07583.1"/>
    <property type="molecule type" value="Genomic_DNA"/>
</dbReference>
<dbReference type="InterPro" id="IPR024185">
    <property type="entry name" value="FTHF_cligase-like_sf"/>
</dbReference>
<dbReference type="GO" id="GO:0046872">
    <property type="term" value="F:metal ion binding"/>
    <property type="evidence" value="ECO:0007669"/>
    <property type="project" value="UniProtKB-KW"/>
</dbReference>
<dbReference type="HOGENOM" id="CLU_066245_3_0_0"/>
<gene>
    <name evidence="6" type="ordered locus">Sterm_0711</name>
</gene>
<evidence type="ECO:0000256" key="1">
    <source>
        <dbReference type="ARBA" id="ARBA00010638"/>
    </source>
</evidence>
<keyword evidence="2 4" id="KW-0547">Nucleotide-binding</keyword>
<dbReference type="STRING" id="526218.Sterm_0711"/>
<keyword evidence="3 4" id="KW-0067">ATP-binding</keyword>
<name>D1AQ05_SEBTE</name>
<evidence type="ECO:0000256" key="2">
    <source>
        <dbReference type="ARBA" id="ARBA00022741"/>
    </source>
</evidence>
<feature type="binding site" evidence="4">
    <location>
        <position position="54"/>
    </location>
    <ligand>
        <name>substrate</name>
    </ligand>
</feature>
<dbReference type="GO" id="GO:0030272">
    <property type="term" value="F:5-formyltetrahydrofolate cyclo-ligase activity"/>
    <property type="evidence" value="ECO:0007669"/>
    <property type="project" value="UniProtKB-EC"/>
</dbReference>
<dbReference type="GO" id="GO:0005524">
    <property type="term" value="F:ATP binding"/>
    <property type="evidence" value="ECO:0007669"/>
    <property type="project" value="UniProtKB-KW"/>
</dbReference>
<comment type="cofactor">
    <cofactor evidence="5">
        <name>Mg(2+)</name>
        <dbReference type="ChEBI" id="CHEBI:18420"/>
    </cofactor>
</comment>
<evidence type="ECO:0000256" key="4">
    <source>
        <dbReference type="PIRSR" id="PIRSR006806-1"/>
    </source>
</evidence>
<evidence type="ECO:0000256" key="5">
    <source>
        <dbReference type="RuleBase" id="RU361279"/>
    </source>
</evidence>
<dbReference type="GO" id="GO:0035999">
    <property type="term" value="P:tetrahydrofolate interconversion"/>
    <property type="evidence" value="ECO:0007669"/>
    <property type="project" value="TreeGrafter"/>
</dbReference>
<accession>D1AQ05</accession>
<sequence length="202" mass="23432">MAKTEIRDFNLNIRNRLHPNFVNHKSQIILNNLFCILNNDYYKNILIFMEIKNEVTISNVTKQYKNKNFFIPKTFKDGTMKINTLDTSKLVKNKFGILESSDTDYADPETLDLIIVPGVVFDQNLSRIGYGKGFYDNFLSSIKKSVLKVGVCYDFQLYDNIPTSKNDIKMDLIVTEKRTVISDHPKYSKTFLECYLPSTIPE</sequence>
<dbReference type="EC" id="6.3.3.2" evidence="5"/>
<reference evidence="6 7" key="2">
    <citation type="journal article" date="2010" name="Stand. Genomic Sci.">
        <title>Complete genome sequence of Sebaldella termitidis type strain (NCTC 11300).</title>
        <authorList>
            <person name="Harmon-Smith M."/>
            <person name="Celia L."/>
            <person name="Chertkov O."/>
            <person name="Lapidus A."/>
            <person name="Copeland A."/>
            <person name="Glavina Del Rio T."/>
            <person name="Nolan M."/>
            <person name="Lucas S."/>
            <person name="Tice H."/>
            <person name="Cheng J.F."/>
            <person name="Han C."/>
            <person name="Detter J.C."/>
            <person name="Bruce D."/>
            <person name="Goodwin L."/>
            <person name="Pitluck S."/>
            <person name="Pati A."/>
            <person name="Liolios K."/>
            <person name="Ivanova N."/>
            <person name="Mavromatis K."/>
            <person name="Mikhailova N."/>
            <person name="Chen A."/>
            <person name="Palaniappan K."/>
            <person name="Land M."/>
            <person name="Hauser L."/>
            <person name="Chang Y.J."/>
            <person name="Jeffries C.D."/>
            <person name="Brettin T."/>
            <person name="Goker M."/>
            <person name="Beck B."/>
            <person name="Bristow J."/>
            <person name="Eisen J.A."/>
            <person name="Markowitz V."/>
            <person name="Hugenholtz P."/>
            <person name="Kyrpides N.C."/>
            <person name="Klenk H.P."/>
            <person name="Chen F."/>
        </authorList>
    </citation>
    <scope>NUCLEOTIDE SEQUENCE [LARGE SCALE GENOMIC DNA]</scope>
    <source>
        <strain evidence="7">ATCC 33386 / NCTC 11300</strain>
    </source>
</reference>
<dbReference type="KEGG" id="str:Sterm_0711"/>
<keyword evidence="5" id="KW-0460">Magnesium</keyword>
<organism evidence="6 7">
    <name type="scientific">Sebaldella termitidis (strain ATCC 33386 / NCTC 11300)</name>
    <dbReference type="NCBI Taxonomy" id="526218"/>
    <lineage>
        <taxon>Bacteria</taxon>
        <taxon>Fusobacteriati</taxon>
        <taxon>Fusobacteriota</taxon>
        <taxon>Fusobacteriia</taxon>
        <taxon>Fusobacteriales</taxon>
        <taxon>Leptotrichiaceae</taxon>
        <taxon>Sebaldella</taxon>
    </lineage>
</organism>
<dbReference type="AlphaFoldDB" id="D1AQ05"/>
<comment type="catalytic activity">
    <reaction evidence="5">
        <text>(6S)-5-formyl-5,6,7,8-tetrahydrofolate + ATP = (6R)-5,10-methenyltetrahydrofolate + ADP + phosphate</text>
        <dbReference type="Rhea" id="RHEA:10488"/>
        <dbReference type="ChEBI" id="CHEBI:30616"/>
        <dbReference type="ChEBI" id="CHEBI:43474"/>
        <dbReference type="ChEBI" id="CHEBI:57455"/>
        <dbReference type="ChEBI" id="CHEBI:57457"/>
        <dbReference type="ChEBI" id="CHEBI:456216"/>
        <dbReference type="EC" id="6.3.3.2"/>
    </reaction>
</comment>
<keyword evidence="5" id="KW-0479">Metal-binding</keyword>
<dbReference type="Gene3D" id="3.40.50.10420">
    <property type="entry name" value="NagB/RpiA/CoA transferase-like"/>
    <property type="match status" value="1"/>
</dbReference>
<dbReference type="Pfam" id="PF01812">
    <property type="entry name" value="5-FTHF_cyc-lig"/>
    <property type="match status" value="1"/>
</dbReference>
<dbReference type="InterPro" id="IPR037171">
    <property type="entry name" value="NagB/RpiA_transferase-like"/>
</dbReference>
<dbReference type="InterPro" id="IPR002698">
    <property type="entry name" value="FTHF_cligase"/>
</dbReference>
<evidence type="ECO:0000313" key="6">
    <source>
        <dbReference type="EMBL" id="ACZ07583.1"/>
    </source>
</evidence>
<reference evidence="7" key="1">
    <citation type="submission" date="2009-09" db="EMBL/GenBank/DDBJ databases">
        <title>The complete chromosome of Sebaldella termitidis ATCC 33386.</title>
        <authorList>
            <consortium name="US DOE Joint Genome Institute (JGI-PGF)"/>
            <person name="Lucas S."/>
            <person name="Copeland A."/>
            <person name="Lapidus A."/>
            <person name="Glavina del Rio T."/>
            <person name="Dalin E."/>
            <person name="Tice H."/>
            <person name="Bruce D."/>
            <person name="Goodwin L."/>
            <person name="Pitluck S."/>
            <person name="Kyrpides N."/>
            <person name="Mavromatis K."/>
            <person name="Ivanova N."/>
            <person name="Mikhailova N."/>
            <person name="Sims D."/>
            <person name="Meincke L."/>
            <person name="Brettin T."/>
            <person name="Detter J.C."/>
            <person name="Han C."/>
            <person name="Larimer F."/>
            <person name="Land M."/>
            <person name="Hauser L."/>
            <person name="Markowitz V."/>
            <person name="Cheng J.F."/>
            <person name="Hugenholtz P."/>
            <person name="Woyke T."/>
            <person name="Wu D."/>
            <person name="Eisen J.A."/>
        </authorList>
    </citation>
    <scope>NUCLEOTIDE SEQUENCE [LARGE SCALE GENOMIC DNA]</scope>
    <source>
        <strain evidence="7">ATCC 33386 / NCTC 11300</strain>
    </source>
</reference>